<evidence type="ECO:0000256" key="4">
    <source>
        <dbReference type="ARBA" id="ARBA00022741"/>
    </source>
</evidence>
<name>A0ABT2PWE0_9MOLU</name>
<dbReference type="Gene3D" id="3.40.50.620">
    <property type="entry name" value="HUPs"/>
    <property type="match status" value="1"/>
</dbReference>
<dbReference type="InterPro" id="IPR023382">
    <property type="entry name" value="MnmA-like_central_sf"/>
</dbReference>
<feature type="binding site" evidence="9">
    <location>
        <begin position="6"/>
        <end position="13"/>
    </location>
    <ligand>
        <name>ATP</name>
        <dbReference type="ChEBI" id="CHEBI:30616"/>
    </ligand>
</feature>
<reference evidence="13" key="1">
    <citation type="submission" date="2023-07" db="EMBL/GenBank/DDBJ databases">
        <title>Novel Mycoplasma species identified in domestic and wild animals.</title>
        <authorList>
            <person name="Volokhov D.V."/>
            <person name="Furtak V.A."/>
            <person name="Zagorodnyaya T.A."/>
        </authorList>
    </citation>
    <scope>NUCLEOTIDE SEQUENCE [LARGE SCALE GENOMIC DNA]</scope>
    <source>
        <strain evidence="13">92-19</strain>
    </source>
</reference>
<dbReference type="Gene3D" id="2.40.30.10">
    <property type="entry name" value="Translation factors"/>
    <property type="match status" value="1"/>
</dbReference>
<dbReference type="Pfam" id="PF03054">
    <property type="entry name" value="tRNA_Me_trans"/>
    <property type="match status" value="1"/>
</dbReference>
<dbReference type="Pfam" id="PF20258">
    <property type="entry name" value="tRNA_Me_trans_C"/>
    <property type="match status" value="1"/>
</dbReference>
<feature type="region of interest" description="Interaction with tRNA" evidence="9">
    <location>
        <begin position="153"/>
        <end position="155"/>
    </location>
</feature>
<evidence type="ECO:0000256" key="3">
    <source>
        <dbReference type="ARBA" id="ARBA00022694"/>
    </source>
</evidence>
<keyword evidence="2 9" id="KW-0808">Transferase</keyword>
<feature type="domain" description="tRNA-specific 2-thiouridylase MnmA-like C-terminal" evidence="10">
    <location>
        <begin position="289"/>
        <end position="363"/>
    </location>
</feature>
<evidence type="ECO:0000256" key="6">
    <source>
        <dbReference type="ARBA" id="ARBA00022884"/>
    </source>
</evidence>
<feature type="region of interest" description="Interaction with tRNA" evidence="9">
    <location>
        <begin position="314"/>
        <end position="315"/>
    </location>
</feature>
<dbReference type="EC" id="2.8.1.13" evidence="9"/>
<dbReference type="Proteomes" id="UP001209076">
    <property type="component" value="Unassembled WGS sequence"/>
</dbReference>
<dbReference type="EMBL" id="JAOEGN010000011">
    <property type="protein sequence ID" value="MCU0105269.1"/>
    <property type="molecule type" value="Genomic_DNA"/>
</dbReference>
<accession>A0ABT2PWE0</accession>
<sequence length="375" mass="42903">MKVILGLSGGVDSSVAAIKLLELGYEVEGVFMRNWDSAANQDVYGNPTVNDEMCAQEVDYQDALKVANQIGIKLHKVDFTQEYWDQVFQYFLSEYKRGRTPNPDILCNTEIKFKAFLHYAKSLDADYIAMGHYAKTEMVNGKVLLKRAHDDNKDQTYFLSQLTEAQIEKALFPLGDIDKPEVREIAKAHNLATAVKKDSTGICFIGERQFNQFLSNYIYKKPGKMTKLDGTFIKAHDGLMNYTIGQRKGLGIGGLKEYDLEPWFVVGKDVEKNILFVEQGFHHPYLYSNRCIVKDVVWRYEKDLSGRTFTAKFRYRQKDTDVFLKWLDDTTLEVTYPTTVRAVTPGQACAIYEGDVCVAGGFIDTVYMNEERRNY</sequence>
<comment type="similarity">
    <text evidence="9">Belongs to the MnmA/TRMU family.</text>
</comment>
<dbReference type="InterPro" id="IPR046885">
    <property type="entry name" value="MnmA-like_C"/>
</dbReference>
<keyword evidence="6 9" id="KW-0694">RNA-binding</keyword>
<evidence type="ECO:0000313" key="12">
    <source>
        <dbReference type="EMBL" id="MCU0105269.1"/>
    </source>
</evidence>
<dbReference type="Gene3D" id="2.30.30.280">
    <property type="entry name" value="Adenine nucleotide alpha hydrolases-like domains"/>
    <property type="match status" value="1"/>
</dbReference>
<protein>
    <recommendedName>
        <fullName evidence="9">tRNA-specific 2-thiouridylase MnmA</fullName>
        <ecNumber evidence="9">2.8.1.13</ecNumber>
    </recommendedName>
</protein>
<feature type="site" description="Interaction with tRNA" evidence="9">
    <location>
        <position position="347"/>
    </location>
</feature>
<feature type="domain" description="tRNA-specific 2-thiouridylase MnmA-like central" evidence="11">
    <location>
        <begin position="212"/>
        <end position="277"/>
    </location>
</feature>
<dbReference type="NCBIfam" id="NF001138">
    <property type="entry name" value="PRK00143.1"/>
    <property type="match status" value="1"/>
</dbReference>
<gene>
    <name evidence="9 12" type="primary">mnmA</name>
    <name evidence="12" type="ORF">N7603_06320</name>
</gene>
<dbReference type="PANTHER" id="PTHR11933:SF5">
    <property type="entry name" value="MITOCHONDRIAL TRNA-SPECIFIC 2-THIOURIDYLASE 1"/>
    <property type="match status" value="1"/>
</dbReference>
<evidence type="ECO:0000256" key="5">
    <source>
        <dbReference type="ARBA" id="ARBA00022840"/>
    </source>
</evidence>
<dbReference type="HAMAP" id="MF_00144">
    <property type="entry name" value="tRNA_thiouridyl_MnmA"/>
    <property type="match status" value="1"/>
</dbReference>
<comment type="catalytic activity">
    <reaction evidence="8 9">
        <text>S-sulfanyl-L-cysteinyl-[protein] + uridine(34) in tRNA + AH2 + ATP = 2-thiouridine(34) in tRNA + L-cysteinyl-[protein] + A + AMP + diphosphate + H(+)</text>
        <dbReference type="Rhea" id="RHEA:47032"/>
        <dbReference type="Rhea" id="RHEA-COMP:10131"/>
        <dbReference type="Rhea" id="RHEA-COMP:11726"/>
        <dbReference type="Rhea" id="RHEA-COMP:11727"/>
        <dbReference type="Rhea" id="RHEA-COMP:11728"/>
        <dbReference type="ChEBI" id="CHEBI:13193"/>
        <dbReference type="ChEBI" id="CHEBI:15378"/>
        <dbReference type="ChEBI" id="CHEBI:17499"/>
        <dbReference type="ChEBI" id="CHEBI:29950"/>
        <dbReference type="ChEBI" id="CHEBI:30616"/>
        <dbReference type="ChEBI" id="CHEBI:33019"/>
        <dbReference type="ChEBI" id="CHEBI:61963"/>
        <dbReference type="ChEBI" id="CHEBI:65315"/>
        <dbReference type="ChEBI" id="CHEBI:87170"/>
        <dbReference type="ChEBI" id="CHEBI:456215"/>
        <dbReference type="EC" id="2.8.1.13"/>
    </reaction>
</comment>
<evidence type="ECO:0000256" key="9">
    <source>
        <dbReference type="HAMAP-Rule" id="MF_00144"/>
    </source>
</evidence>
<keyword evidence="5 9" id="KW-0067">ATP-binding</keyword>
<evidence type="ECO:0000313" key="13">
    <source>
        <dbReference type="Proteomes" id="UP001209076"/>
    </source>
</evidence>
<comment type="caution">
    <text evidence="12">The sequence shown here is derived from an EMBL/GenBank/DDBJ whole genome shotgun (WGS) entry which is preliminary data.</text>
</comment>
<dbReference type="Pfam" id="PF20259">
    <property type="entry name" value="tRNA_Me_trans_M"/>
    <property type="match status" value="1"/>
</dbReference>
<keyword evidence="4 9" id="KW-0547">Nucleotide-binding</keyword>
<dbReference type="NCBIfam" id="TIGR00420">
    <property type="entry name" value="trmU"/>
    <property type="match status" value="1"/>
</dbReference>
<dbReference type="InterPro" id="IPR004506">
    <property type="entry name" value="MnmA-like"/>
</dbReference>
<proteinExistence type="inferred from homology"/>
<feature type="binding site" evidence="9">
    <location>
        <position position="131"/>
    </location>
    <ligand>
        <name>ATP</name>
        <dbReference type="ChEBI" id="CHEBI:30616"/>
    </ligand>
</feature>
<dbReference type="PANTHER" id="PTHR11933">
    <property type="entry name" value="TRNA 5-METHYLAMINOMETHYL-2-THIOURIDYLATE -METHYLTRANSFERASE"/>
    <property type="match status" value="1"/>
</dbReference>
<evidence type="ECO:0000256" key="2">
    <source>
        <dbReference type="ARBA" id="ARBA00022679"/>
    </source>
</evidence>
<evidence type="ECO:0000259" key="10">
    <source>
        <dbReference type="Pfam" id="PF20258"/>
    </source>
</evidence>
<comment type="function">
    <text evidence="9">Catalyzes the 2-thiolation of uridine at the wobble position (U34) of tRNA, leading to the formation of s(2)U34.</text>
</comment>
<keyword evidence="13" id="KW-1185">Reference proteome</keyword>
<comment type="subcellular location">
    <subcellularLocation>
        <location evidence="9">Cytoplasm</location>
    </subcellularLocation>
</comment>
<dbReference type="GO" id="GO:0103016">
    <property type="term" value="F:tRNA-uridine 2-sulfurtransferase activity"/>
    <property type="evidence" value="ECO:0007669"/>
    <property type="project" value="UniProtKB-EC"/>
</dbReference>
<feature type="region of interest" description="Interaction with target base in tRNA" evidence="9">
    <location>
        <begin position="102"/>
        <end position="104"/>
    </location>
</feature>
<evidence type="ECO:0000256" key="8">
    <source>
        <dbReference type="ARBA" id="ARBA00051542"/>
    </source>
</evidence>
<keyword evidence="1 9" id="KW-0820">tRNA-binding</keyword>
<evidence type="ECO:0000256" key="7">
    <source>
        <dbReference type="ARBA" id="ARBA00023157"/>
    </source>
</evidence>
<keyword evidence="9" id="KW-0963">Cytoplasm</keyword>
<keyword evidence="3 9" id="KW-0819">tRNA processing</keyword>
<dbReference type="SUPFAM" id="SSF52402">
    <property type="entry name" value="Adenine nucleotide alpha hydrolases-like"/>
    <property type="match status" value="1"/>
</dbReference>
<evidence type="ECO:0000256" key="1">
    <source>
        <dbReference type="ARBA" id="ARBA00022555"/>
    </source>
</evidence>
<feature type="site" description="Interaction with tRNA" evidence="9">
    <location>
        <position position="132"/>
    </location>
</feature>
<organism evidence="12 13">
    <name type="scientific">Paracholeplasma vituli</name>
    <dbReference type="NCBI Taxonomy" id="69473"/>
    <lineage>
        <taxon>Bacteria</taxon>
        <taxon>Bacillati</taxon>
        <taxon>Mycoplasmatota</taxon>
        <taxon>Mollicutes</taxon>
        <taxon>Acholeplasmatales</taxon>
        <taxon>Acholeplasmataceae</taxon>
        <taxon>Paracholeplasma</taxon>
    </lineage>
</organism>
<dbReference type="InterPro" id="IPR046884">
    <property type="entry name" value="MnmA-like_central"/>
</dbReference>
<feature type="binding site" evidence="9">
    <location>
        <position position="32"/>
    </location>
    <ligand>
        <name>ATP</name>
        <dbReference type="ChEBI" id="CHEBI:30616"/>
    </ligand>
</feature>
<feature type="active site" description="Nucleophile" evidence="9">
    <location>
        <position position="107"/>
    </location>
</feature>
<dbReference type="CDD" id="cd01998">
    <property type="entry name" value="MnmA_TRMU-like"/>
    <property type="match status" value="1"/>
</dbReference>
<dbReference type="InterPro" id="IPR014729">
    <property type="entry name" value="Rossmann-like_a/b/a_fold"/>
</dbReference>
<feature type="active site" description="Cysteine persulfide intermediate" evidence="9">
    <location>
        <position position="203"/>
    </location>
</feature>
<evidence type="ECO:0000259" key="11">
    <source>
        <dbReference type="Pfam" id="PF20259"/>
    </source>
</evidence>
<keyword evidence="7" id="KW-1015">Disulfide bond</keyword>
<comment type="caution">
    <text evidence="9">Lacks conserved residue(s) required for the propagation of feature annotation.</text>
</comment>
<dbReference type="RefSeq" id="WP_262096564.1">
    <property type="nucleotide sequence ID" value="NZ_JAOEGN010000011.1"/>
</dbReference>